<keyword evidence="1" id="KW-0175">Coiled coil</keyword>
<accession>A0AA36GCT1</accession>
<feature type="non-terminal residue" evidence="3">
    <location>
        <position position="345"/>
    </location>
</feature>
<evidence type="ECO:0000256" key="2">
    <source>
        <dbReference type="SAM" id="MobiDB-lite"/>
    </source>
</evidence>
<feature type="coiled-coil region" evidence="1">
    <location>
        <begin position="228"/>
        <end position="258"/>
    </location>
</feature>
<feature type="compositionally biased region" description="Basic and acidic residues" evidence="2">
    <location>
        <begin position="105"/>
        <end position="116"/>
    </location>
</feature>
<sequence length="345" mass="39711">MSPFSRGNLSAYMGVSSGGQGLYFEPPPAYEDIVQQPATPSTPPSRPDALPSPPALPPRGPRAAVQRCFSPTLTGDGYVTEKKKEPEQPSTPQDPVAAQQTAVLRKIEQQQERSSNEEDCDTPSSSTSGIMERQCSGWGERIGGKFERLGQHIESQSEKAGETIEQGAQKLTEQFERLLNGRGTAVDKNMPWFEKRMDMMDLKMRHKQEKHSIKTRWLEEKRKHHEKWEEFRVRKEAMEKEEKRLKEELRESKKKECDEWKEFEKRKEAEWKDKMKDWKAGLKGSLDAKFKQHWMEMFKWHREHPDAGDGEGNRLSDDEEMQQIEDQPPTPAGTPTTPKRSSTDK</sequence>
<feature type="compositionally biased region" description="Basic and acidic residues" evidence="2">
    <location>
        <begin position="301"/>
        <end position="316"/>
    </location>
</feature>
<organism evidence="3 4">
    <name type="scientific">Mesorhabditis spiculigera</name>
    <dbReference type="NCBI Taxonomy" id="96644"/>
    <lineage>
        <taxon>Eukaryota</taxon>
        <taxon>Metazoa</taxon>
        <taxon>Ecdysozoa</taxon>
        <taxon>Nematoda</taxon>
        <taxon>Chromadorea</taxon>
        <taxon>Rhabditida</taxon>
        <taxon>Rhabditina</taxon>
        <taxon>Rhabditomorpha</taxon>
        <taxon>Rhabditoidea</taxon>
        <taxon>Rhabditidae</taxon>
        <taxon>Mesorhabditinae</taxon>
        <taxon>Mesorhabditis</taxon>
    </lineage>
</organism>
<reference evidence="3" key="1">
    <citation type="submission" date="2023-06" db="EMBL/GenBank/DDBJ databases">
        <authorList>
            <person name="Delattre M."/>
        </authorList>
    </citation>
    <scope>NUCLEOTIDE SEQUENCE</scope>
    <source>
        <strain evidence="3">AF72</strain>
    </source>
</reference>
<feature type="compositionally biased region" description="Pro residues" evidence="2">
    <location>
        <begin position="40"/>
        <end position="60"/>
    </location>
</feature>
<evidence type="ECO:0000313" key="4">
    <source>
        <dbReference type="Proteomes" id="UP001177023"/>
    </source>
</evidence>
<evidence type="ECO:0000256" key="1">
    <source>
        <dbReference type="SAM" id="Coils"/>
    </source>
</evidence>
<feature type="compositionally biased region" description="Polar residues" evidence="2">
    <location>
        <begin position="88"/>
        <end position="102"/>
    </location>
</feature>
<dbReference type="EMBL" id="CATQJA010002710">
    <property type="protein sequence ID" value="CAJ0587528.1"/>
    <property type="molecule type" value="Genomic_DNA"/>
</dbReference>
<name>A0AA36GCT1_9BILA</name>
<proteinExistence type="predicted"/>
<dbReference type="Proteomes" id="UP001177023">
    <property type="component" value="Unassembled WGS sequence"/>
</dbReference>
<evidence type="ECO:0000313" key="3">
    <source>
        <dbReference type="EMBL" id="CAJ0587528.1"/>
    </source>
</evidence>
<gene>
    <name evidence="3" type="ORF">MSPICULIGERA_LOCUS25490</name>
</gene>
<protein>
    <submittedName>
        <fullName evidence="3">Uncharacterized protein</fullName>
    </submittedName>
</protein>
<feature type="region of interest" description="Disordered" evidence="2">
    <location>
        <begin position="301"/>
        <end position="345"/>
    </location>
</feature>
<feature type="region of interest" description="Disordered" evidence="2">
    <location>
        <begin position="1"/>
        <end position="136"/>
    </location>
</feature>
<dbReference type="AlphaFoldDB" id="A0AA36GCT1"/>
<keyword evidence="4" id="KW-1185">Reference proteome</keyword>
<comment type="caution">
    <text evidence="3">The sequence shown here is derived from an EMBL/GenBank/DDBJ whole genome shotgun (WGS) entry which is preliminary data.</text>
</comment>